<feature type="compositionally biased region" description="Basic and acidic residues" evidence="2">
    <location>
        <begin position="182"/>
        <end position="206"/>
    </location>
</feature>
<gene>
    <name evidence="3" type="ORF">RFI_26324</name>
</gene>
<feature type="compositionally biased region" description="Acidic residues" evidence="2">
    <location>
        <begin position="220"/>
        <end position="247"/>
    </location>
</feature>
<feature type="coiled-coil region" evidence="1">
    <location>
        <begin position="116"/>
        <end position="158"/>
    </location>
</feature>
<feature type="compositionally biased region" description="Basic and acidic residues" evidence="2">
    <location>
        <begin position="248"/>
        <end position="265"/>
    </location>
</feature>
<evidence type="ECO:0000256" key="2">
    <source>
        <dbReference type="SAM" id="MobiDB-lite"/>
    </source>
</evidence>
<organism evidence="3 4">
    <name type="scientific">Reticulomyxa filosa</name>
    <dbReference type="NCBI Taxonomy" id="46433"/>
    <lineage>
        <taxon>Eukaryota</taxon>
        <taxon>Sar</taxon>
        <taxon>Rhizaria</taxon>
        <taxon>Retaria</taxon>
        <taxon>Foraminifera</taxon>
        <taxon>Monothalamids</taxon>
        <taxon>Reticulomyxidae</taxon>
        <taxon>Reticulomyxa</taxon>
    </lineage>
</organism>
<dbReference type="AlphaFoldDB" id="X6MC85"/>
<comment type="caution">
    <text evidence="3">The sequence shown here is derived from an EMBL/GenBank/DDBJ whole genome shotgun (WGS) entry which is preliminary data.</text>
</comment>
<feature type="non-terminal residue" evidence="3">
    <location>
        <position position="1"/>
    </location>
</feature>
<keyword evidence="1" id="KW-0175">Coiled coil</keyword>
<evidence type="ECO:0000313" key="3">
    <source>
        <dbReference type="EMBL" id="ETO11052.1"/>
    </source>
</evidence>
<accession>X6MC85</accession>
<protein>
    <submittedName>
        <fullName evidence="3">Uncharacterized protein</fullName>
    </submittedName>
</protein>
<proteinExistence type="predicted"/>
<name>X6MC85_RETFI</name>
<evidence type="ECO:0000256" key="1">
    <source>
        <dbReference type="SAM" id="Coils"/>
    </source>
</evidence>
<dbReference type="EMBL" id="ASPP01022835">
    <property type="protein sequence ID" value="ETO11052.1"/>
    <property type="molecule type" value="Genomic_DNA"/>
</dbReference>
<sequence length="291" mass="34190">GDRRKEKNSFLQKHRQTIVSVFVYVFCRTEKRHDESKSERNSSDIRISVDKYNRRKRMQTVGVVTTPISQEDTKPTVPIPSDEQAWRLQVPVKDSAGSFANPKPSSFSVQSKDPKLQELERETMQCKAQLRTEKEKLIEDLEMKFREFEMRLDRCLTKQCLRVQKHRQVIQVYETQNRIHQLEEQDHERNEKSQKKKDKQSNHNDKSTTNASQKGHESDSENDNDDDNDKNGNDDDDDDDDDDGDDNDANHKSQHKQSEEDTQAKIEQELSTIQSISMKKEFDKYKKKLTL</sequence>
<evidence type="ECO:0000313" key="4">
    <source>
        <dbReference type="Proteomes" id="UP000023152"/>
    </source>
</evidence>
<reference evidence="3 4" key="1">
    <citation type="journal article" date="2013" name="Curr. Biol.">
        <title>The Genome of the Foraminiferan Reticulomyxa filosa.</title>
        <authorList>
            <person name="Glockner G."/>
            <person name="Hulsmann N."/>
            <person name="Schleicher M."/>
            <person name="Noegel A.A."/>
            <person name="Eichinger L."/>
            <person name="Gallinger C."/>
            <person name="Pawlowski J."/>
            <person name="Sierra R."/>
            <person name="Euteneuer U."/>
            <person name="Pillet L."/>
            <person name="Moustafa A."/>
            <person name="Platzer M."/>
            <person name="Groth M."/>
            <person name="Szafranski K."/>
            <person name="Schliwa M."/>
        </authorList>
    </citation>
    <scope>NUCLEOTIDE SEQUENCE [LARGE SCALE GENOMIC DNA]</scope>
</reference>
<feature type="region of interest" description="Disordered" evidence="2">
    <location>
        <begin position="182"/>
        <end position="265"/>
    </location>
</feature>
<keyword evidence="4" id="KW-1185">Reference proteome</keyword>
<dbReference type="Proteomes" id="UP000023152">
    <property type="component" value="Unassembled WGS sequence"/>
</dbReference>